<accession>A0A267EEA3</accession>
<dbReference type="AlphaFoldDB" id="A0A267EEA3"/>
<keyword evidence="2" id="KW-1185">Reference proteome</keyword>
<comment type="caution">
    <text evidence="1">The sequence shown here is derived from an EMBL/GenBank/DDBJ whole genome shotgun (WGS) entry which is preliminary data.</text>
</comment>
<proteinExistence type="predicted"/>
<sequence length="81" mass="9174">MASQSQVNCHKRRLLESIANEKVAASSAQLHDATESAEQVEVQFFQFEREIEQAIAAALKNAADRMGGRQRWMKSRNNEPE</sequence>
<evidence type="ECO:0000313" key="2">
    <source>
        <dbReference type="Proteomes" id="UP000215902"/>
    </source>
</evidence>
<evidence type="ECO:0000313" key="1">
    <source>
        <dbReference type="EMBL" id="PAA59891.1"/>
    </source>
</evidence>
<name>A0A267EEA3_9PLAT</name>
<protein>
    <submittedName>
        <fullName evidence="1">Uncharacterized protein</fullName>
    </submittedName>
</protein>
<organism evidence="1 2">
    <name type="scientific">Macrostomum lignano</name>
    <dbReference type="NCBI Taxonomy" id="282301"/>
    <lineage>
        <taxon>Eukaryota</taxon>
        <taxon>Metazoa</taxon>
        <taxon>Spiralia</taxon>
        <taxon>Lophotrochozoa</taxon>
        <taxon>Platyhelminthes</taxon>
        <taxon>Rhabditophora</taxon>
        <taxon>Macrostomorpha</taxon>
        <taxon>Macrostomida</taxon>
        <taxon>Macrostomidae</taxon>
        <taxon>Macrostomum</taxon>
    </lineage>
</organism>
<dbReference type="Proteomes" id="UP000215902">
    <property type="component" value="Unassembled WGS sequence"/>
</dbReference>
<gene>
    <name evidence="1" type="ORF">BOX15_Mlig003597g1</name>
</gene>
<reference evidence="1 2" key="1">
    <citation type="submission" date="2017-06" db="EMBL/GenBank/DDBJ databases">
        <title>A platform for efficient transgenesis in Macrostomum lignano, a flatworm model organism for stem cell research.</title>
        <authorList>
            <person name="Berezikov E."/>
        </authorList>
    </citation>
    <scope>NUCLEOTIDE SEQUENCE [LARGE SCALE GENOMIC DNA]</scope>
    <source>
        <strain evidence="1">DV1</strain>
        <tissue evidence="1">Whole organism</tissue>
    </source>
</reference>
<dbReference type="EMBL" id="NIVC01002215">
    <property type="protein sequence ID" value="PAA59891.1"/>
    <property type="molecule type" value="Genomic_DNA"/>
</dbReference>